<evidence type="ECO:0000256" key="4">
    <source>
        <dbReference type="ARBA" id="ARBA00022989"/>
    </source>
</evidence>
<keyword evidence="5 6" id="KW-0472">Membrane</keyword>
<name>A0A8J7WBG2_9RHOB</name>
<dbReference type="AlphaFoldDB" id="A0A8J7WBG2"/>
<evidence type="ECO:0000313" key="8">
    <source>
        <dbReference type="Proteomes" id="UP000681356"/>
    </source>
</evidence>
<comment type="caution">
    <text evidence="7">The sequence shown here is derived from an EMBL/GenBank/DDBJ whole genome shotgun (WGS) entry which is preliminary data.</text>
</comment>
<keyword evidence="4 6" id="KW-1133">Transmembrane helix</keyword>
<feature type="transmembrane region" description="Helical" evidence="6">
    <location>
        <begin position="68"/>
        <end position="88"/>
    </location>
</feature>
<feature type="transmembrane region" description="Helical" evidence="6">
    <location>
        <begin position="304"/>
        <end position="320"/>
    </location>
</feature>
<feature type="transmembrane region" description="Helical" evidence="6">
    <location>
        <begin position="35"/>
        <end position="56"/>
    </location>
</feature>
<evidence type="ECO:0000256" key="5">
    <source>
        <dbReference type="ARBA" id="ARBA00023136"/>
    </source>
</evidence>
<dbReference type="PIRSF" id="PIRSF016565">
    <property type="entry name" value="PucC"/>
    <property type="match status" value="1"/>
</dbReference>
<gene>
    <name evidence="7" type="ORF">KB874_00670</name>
</gene>
<feature type="transmembrane region" description="Helical" evidence="6">
    <location>
        <begin position="143"/>
        <end position="168"/>
    </location>
</feature>
<feature type="transmembrane region" description="Helical" evidence="6">
    <location>
        <begin position="390"/>
        <end position="414"/>
    </location>
</feature>
<dbReference type="InterPro" id="IPR036259">
    <property type="entry name" value="MFS_trans_sf"/>
</dbReference>
<dbReference type="GO" id="GO:0016020">
    <property type="term" value="C:membrane"/>
    <property type="evidence" value="ECO:0007669"/>
    <property type="project" value="UniProtKB-SubCell"/>
</dbReference>
<dbReference type="Gene3D" id="1.20.1250.20">
    <property type="entry name" value="MFS general substrate transporter like domains"/>
    <property type="match status" value="1"/>
</dbReference>
<evidence type="ECO:0000256" key="2">
    <source>
        <dbReference type="ARBA" id="ARBA00008412"/>
    </source>
</evidence>
<reference evidence="7" key="1">
    <citation type="submission" date="2021-04" db="EMBL/GenBank/DDBJ databases">
        <authorList>
            <person name="Yoon J."/>
        </authorList>
    </citation>
    <scope>NUCLEOTIDE SEQUENCE</scope>
    <source>
        <strain evidence="7">KMU-90</strain>
    </source>
</reference>
<dbReference type="CDD" id="cd06176">
    <property type="entry name" value="MFS_BCD_PucC-like"/>
    <property type="match status" value="1"/>
</dbReference>
<feature type="transmembrane region" description="Helical" evidence="6">
    <location>
        <begin position="434"/>
        <end position="457"/>
    </location>
</feature>
<dbReference type="SUPFAM" id="SSF103473">
    <property type="entry name" value="MFS general substrate transporter"/>
    <property type="match status" value="1"/>
</dbReference>
<dbReference type="EMBL" id="JAGTUU010000001">
    <property type="protein sequence ID" value="MBS0122631.1"/>
    <property type="molecule type" value="Genomic_DNA"/>
</dbReference>
<dbReference type="Proteomes" id="UP000681356">
    <property type="component" value="Unassembled WGS sequence"/>
</dbReference>
<keyword evidence="3 6" id="KW-0812">Transmembrane</keyword>
<evidence type="ECO:0000256" key="6">
    <source>
        <dbReference type="SAM" id="Phobius"/>
    </source>
</evidence>
<accession>A0A8J7WBG2</accession>
<feature type="transmembrane region" description="Helical" evidence="6">
    <location>
        <begin position="214"/>
        <end position="231"/>
    </location>
</feature>
<keyword evidence="8" id="KW-1185">Reference proteome</keyword>
<evidence type="ECO:0000313" key="7">
    <source>
        <dbReference type="EMBL" id="MBS0122631.1"/>
    </source>
</evidence>
<dbReference type="PANTHER" id="PTHR23538">
    <property type="entry name" value="44.5 KD BACTERIOCHLOROPHYLL SYNTHASE SUBUNIT"/>
    <property type="match status" value="1"/>
</dbReference>
<protein>
    <submittedName>
        <fullName evidence="7">PucC family protein</fullName>
    </submittedName>
</protein>
<organism evidence="7 8">
    <name type="scientific">Thetidibacter halocola</name>
    <dbReference type="NCBI Taxonomy" id="2827239"/>
    <lineage>
        <taxon>Bacteria</taxon>
        <taxon>Pseudomonadati</taxon>
        <taxon>Pseudomonadota</taxon>
        <taxon>Alphaproteobacteria</taxon>
        <taxon>Rhodobacterales</taxon>
        <taxon>Roseobacteraceae</taxon>
        <taxon>Thetidibacter</taxon>
    </lineage>
</organism>
<feature type="transmembrane region" description="Helical" evidence="6">
    <location>
        <begin position="267"/>
        <end position="284"/>
    </location>
</feature>
<feature type="transmembrane region" description="Helical" evidence="6">
    <location>
        <begin position="358"/>
        <end position="378"/>
    </location>
</feature>
<feature type="transmembrane region" description="Helical" evidence="6">
    <location>
        <begin position="112"/>
        <end position="131"/>
    </location>
</feature>
<sequence length="481" mass="50238">MFDYRTYALRKLAAIGPRYLPFADVATAEVPLSRLLRLSLFQVTVGMAVVLLVGTLNRVMIVELSVPATLVAGMLALPLLFAPLRVLIGHRSDVHVSALGWRRVPYIWKGTLYQFGGFAIMPFALLVLSGFGEAVDAPRWIGLTSGALAFLLVGAGVHMVQTVGLALATDLVAEEDQPKVVGLMYVMLLAGMVVSALVFGALLEPYSPGRLVRVIQGAAVVTVALNLLALWKQEARNRDVARRMMTTRPEPFRVAWARLIRTPGKPWLLAVIALGTLGFGSADVLLEPYGGQALGLSVADTTKLTALLAGGTLVGFAYASRTLGAGGSAERLGLLGAGIGIPGFAAIILSSLGGGAPVFLAGTLLTGIGAGLFGHATLTASIRSAPRDGIGLALGTWGAVQATAAGLGVALAGIVRDAILARPAMDGMAVHVPYTVVFGIEMVFLALACAVLLPLAWRGGRHDLKIRSQATTTERNPVEVS</sequence>
<proteinExistence type="inferred from homology"/>
<evidence type="ECO:0000256" key="3">
    <source>
        <dbReference type="ARBA" id="ARBA00022692"/>
    </source>
</evidence>
<dbReference type="RefSeq" id="WP_212534607.1">
    <property type="nucleotide sequence ID" value="NZ_JAGTUU010000001.1"/>
</dbReference>
<dbReference type="PANTHER" id="PTHR23538:SF1">
    <property type="entry name" value="44.5 KD BACTERIOCHLOROPHYLL SYNTHASE SUBUNIT"/>
    <property type="match status" value="1"/>
</dbReference>
<dbReference type="Pfam" id="PF03209">
    <property type="entry name" value="PUCC"/>
    <property type="match status" value="1"/>
</dbReference>
<feature type="transmembrane region" description="Helical" evidence="6">
    <location>
        <begin position="332"/>
        <end position="352"/>
    </location>
</feature>
<dbReference type="InterPro" id="IPR004896">
    <property type="entry name" value="PucC-rel"/>
</dbReference>
<evidence type="ECO:0000256" key="1">
    <source>
        <dbReference type="ARBA" id="ARBA00004141"/>
    </source>
</evidence>
<comment type="subcellular location">
    <subcellularLocation>
        <location evidence="1">Membrane</location>
        <topology evidence="1">Multi-pass membrane protein</topology>
    </subcellularLocation>
</comment>
<dbReference type="InterPro" id="IPR026036">
    <property type="entry name" value="PucC"/>
</dbReference>
<comment type="similarity">
    <text evidence="2">Belongs to the PucC family.</text>
</comment>
<feature type="transmembrane region" description="Helical" evidence="6">
    <location>
        <begin position="180"/>
        <end position="202"/>
    </location>
</feature>